<feature type="coiled-coil region" evidence="1">
    <location>
        <begin position="44"/>
        <end position="111"/>
    </location>
</feature>
<dbReference type="Pfam" id="PF03999">
    <property type="entry name" value="MAP65_ASE1"/>
    <property type="match status" value="1"/>
</dbReference>
<reference evidence="3 4" key="1">
    <citation type="submission" date="2024-04" db="EMBL/GenBank/DDBJ databases">
        <title>Tritrichomonas musculus Genome.</title>
        <authorList>
            <person name="Alves-Ferreira E."/>
            <person name="Grigg M."/>
            <person name="Lorenzi H."/>
            <person name="Galac M."/>
        </authorList>
    </citation>
    <scope>NUCLEOTIDE SEQUENCE [LARGE SCALE GENOMIC DNA]</scope>
    <source>
        <strain evidence="3 4">EAF2021</strain>
    </source>
</reference>
<evidence type="ECO:0000256" key="2">
    <source>
        <dbReference type="SAM" id="MobiDB-lite"/>
    </source>
</evidence>
<comment type="caution">
    <text evidence="3">The sequence shown here is derived from an EMBL/GenBank/DDBJ whole genome shotgun (WGS) entry which is preliminary data.</text>
</comment>
<keyword evidence="4" id="KW-1185">Reference proteome</keyword>
<dbReference type="EMBL" id="JAPFFF010000019">
    <property type="protein sequence ID" value="KAK8857986.1"/>
    <property type="molecule type" value="Genomic_DNA"/>
</dbReference>
<keyword evidence="1" id="KW-0175">Coiled coil</keyword>
<feature type="coiled-coil region" evidence="1">
    <location>
        <begin position="256"/>
        <end position="283"/>
    </location>
</feature>
<keyword evidence="3" id="KW-0378">Hydrolase</keyword>
<keyword evidence="3" id="KW-0645">Protease</keyword>
<keyword evidence="3" id="KW-0121">Carboxypeptidase</keyword>
<accession>A0ABR2I6Y1</accession>
<evidence type="ECO:0000313" key="4">
    <source>
        <dbReference type="Proteomes" id="UP001470230"/>
    </source>
</evidence>
<proteinExistence type="predicted"/>
<organism evidence="3 4">
    <name type="scientific">Tritrichomonas musculus</name>
    <dbReference type="NCBI Taxonomy" id="1915356"/>
    <lineage>
        <taxon>Eukaryota</taxon>
        <taxon>Metamonada</taxon>
        <taxon>Parabasalia</taxon>
        <taxon>Tritrichomonadida</taxon>
        <taxon>Tritrichomonadidae</taxon>
        <taxon>Tritrichomonas</taxon>
    </lineage>
</organism>
<name>A0ABR2I6Y1_9EUKA</name>
<dbReference type="GO" id="GO:0004180">
    <property type="term" value="F:carboxypeptidase activity"/>
    <property type="evidence" value="ECO:0007669"/>
    <property type="project" value="UniProtKB-KW"/>
</dbReference>
<feature type="compositionally biased region" description="Polar residues" evidence="2">
    <location>
        <begin position="445"/>
        <end position="455"/>
    </location>
</feature>
<feature type="region of interest" description="Disordered" evidence="2">
    <location>
        <begin position="436"/>
        <end position="455"/>
    </location>
</feature>
<dbReference type="Gene3D" id="1.20.58.1520">
    <property type="match status" value="1"/>
</dbReference>
<protein>
    <submittedName>
        <fullName evidence="3">Carboxypeptidase C prc1</fullName>
    </submittedName>
</protein>
<dbReference type="PANTHER" id="PTHR19321">
    <property type="entry name" value="PROTEIN REGULATOR OF CYTOKINESIS 1 PRC1-RELATED"/>
    <property type="match status" value="1"/>
</dbReference>
<dbReference type="PANTHER" id="PTHR19321:SF41">
    <property type="entry name" value="FASCETTO-RELATED"/>
    <property type="match status" value="1"/>
</dbReference>
<sequence length="476" mass="56167">MKIEINIESQLEGLWHKIGLEGNEIELQYEDLNRRVQELCKSYLQENFDRVQELTQEAEEAENAVRLHMKRFNIEDNDDYIDDNLPLLYRIQNARNRLEMLREDTHEQEEVFMTTFTKIKKCFETLEMGPDEQGEYVEEGDDFSLDKIDKMTEFLTELENEIDERQPKMDELCDELSELHEDLQLDEFQRPETLGNQTFVRLQNERDELIKHLDNNRDEAIELLRSIHMIEKVLKLKPTTINNTNNNLEICSDPMIERLKVRLQQLEGEKEKRIAEFVEATKKQLLALWGELHIPIPSAADFPFIHGSPANKRTLIALESEVRRIENLKVHIEPMLDLIAAREEILAQYNQIIGLQNDSTRILTSRKGGAGSMLLEEERIRKKYNNELPKIHSKLIPMLQEYQQTFGEPFTWDGENLLDEVVDMHRKEELAMMQNKTRKMRNRDSSNSMSTMNANRTKKKNTLANRAPFQLQEFMF</sequence>
<evidence type="ECO:0000256" key="1">
    <source>
        <dbReference type="SAM" id="Coils"/>
    </source>
</evidence>
<evidence type="ECO:0000313" key="3">
    <source>
        <dbReference type="EMBL" id="KAK8857986.1"/>
    </source>
</evidence>
<dbReference type="Proteomes" id="UP001470230">
    <property type="component" value="Unassembled WGS sequence"/>
</dbReference>
<dbReference type="InterPro" id="IPR007145">
    <property type="entry name" value="MAP65_Ase1_PRC1"/>
</dbReference>
<gene>
    <name evidence="3" type="ORF">M9Y10_013086</name>
</gene>